<organism evidence="3 4">
    <name type="scientific">Geranomyces variabilis</name>
    <dbReference type="NCBI Taxonomy" id="109894"/>
    <lineage>
        <taxon>Eukaryota</taxon>
        <taxon>Fungi</taxon>
        <taxon>Fungi incertae sedis</taxon>
        <taxon>Chytridiomycota</taxon>
        <taxon>Chytridiomycota incertae sedis</taxon>
        <taxon>Chytridiomycetes</taxon>
        <taxon>Spizellomycetales</taxon>
        <taxon>Powellomycetaceae</taxon>
        <taxon>Geranomyces</taxon>
    </lineage>
</organism>
<name>A0AAD5TR49_9FUNG</name>
<sequence length="257" mass="25578">MRIISLFAVASFVAVASALIGLPPPDYPELAGIQTAAVAMPSPSGSLEIAADAMPSMPAVYVAGGIEIVSQSGATSGSQKASPPPAPGAGANGKTVTFTRSGGPTVAVAEATPTSSSVTVTFTSSSSTATVAADGAIRGSGIGRLVTFTSSQAVPTSHLPRSPTPASGPKKKATKASQTKASHLPKSPTPASSPKKKTTKVSTKSGKIATKKKTAAEQKVIAAHVAEKAVGKKIAKEKAVAEVVRKAGSKLHSRSSQ</sequence>
<feature type="region of interest" description="Disordered" evidence="1">
    <location>
        <begin position="73"/>
        <end position="98"/>
    </location>
</feature>
<feature type="compositionally biased region" description="Low complexity" evidence="1">
    <location>
        <begin position="175"/>
        <end position="193"/>
    </location>
</feature>
<accession>A0AAD5TR49</accession>
<feature type="region of interest" description="Disordered" evidence="1">
    <location>
        <begin position="152"/>
        <end position="216"/>
    </location>
</feature>
<comment type="caution">
    <text evidence="3">The sequence shown here is derived from an EMBL/GenBank/DDBJ whole genome shotgun (WGS) entry which is preliminary data.</text>
</comment>
<proteinExistence type="predicted"/>
<feature type="signal peptide" evidence="2">
    <location>
        <begin position="1"/>
        <end position="18"/>
    </location>
</feature>
<evidence type="ECO:0000313" key="3">
    <source>
        <dbReference type="EMBL" id="KAJ3184973.1"/>
    </source>
</evidence>
<gene>
    <name evidence="3" type="ORF">HDU87_002539</name>
</gene>
<evidence type="ECO:0000256" key="2">
    <source>
        <dbReference type="SAM" id="SignalP"/>
    </source>
</evidence>
<keyword evidence="4" id="KW-1185">Reference proteome</keyword>
<dbReference type="EMBL" id="JADGJQ010000002">
    <property type="protein sequence ID" value="KAJ3184973.1"/>
    <property type="molecule type" value="Genomic_DNA"/>
</dbReference>
<evidence type="ECO:0000313" key="4">
    <source>
        <dbReference type="Proteomes" id="UP001212152"/>
    </source>
</evidence>
<dbReference type="AlphaFoldDB" id="A0AAD5TR49"/>
<evidence type="ECO:0000256" key="1">
    <source>
        <dbReference type="SAM" id="MobiDB-lite"/>
    </source>
</evidence>
<reference evidence="3" key="1">
    <citation type="submission" date="2020-05" db="EMBL/GenBank/DDBJ databases">
        <title>Phylogenomic resolution of chytrid fungi.</title>
        <authorList>
            <person name="Stajich J.E."/>
            <person name="Amses K."/>
            <person name="Simmons R."/>
            <person name="Seto K."/>
            <person name="Myers J."/>
            <person name="Bonds A."/>
            <person name="Quandt C.A."/>
            <person name="Barry K."/>
            <person name="Liu P."/>
            <person name="Grigoriev I."/>
            <person name="Longcore J.E."/>
            <person name="James T.Y."/>
        </authorList>
    </citation>
    <scope>NUCLEOTIDE SEQUENCE</scope>
    <source>
        <strain evidence="3">JEL0379</strain>
    </source>
</reference>
<dbReference type="Proteomes" id="UP001212152">
    <property type="component" value="Unassembled WGS sequence"/>
</dbReference>
<feature type="chain" id="PRO_5042246948" evidence="2">
    <location>
        <begin position="19"/>
        <end position="257"/>
    </location>
</feature>
<protein>
    <submittedName>
        <fullName evidence="3">Uncharacterized protein</fullName>
    </submittedName>
</protein>
<keyword evidence="2" id="KW-0732">Signal</keyword>